<evidence type="ECO:0000256" key="1">
    <source>
        <dbReference type="SAM" id="Coils"/>
    </source>
</evidence>
<dbReference type="AlphaFoldDB" id="A0A814V0S2"/>
<sequence>MLDEYDGLVLNDLLSSDDEKDEEETKKPIQKCTKRKDELFLKRLSLCREKRVEYAKIGTNKRIKHLQKEVNKQVRHQFQLPHSMTPLDEQILQTLSPSSPSVPLSSSERLKEKEKKNFDSAEELNAYVAQYDHLDLDERLIDEQNLELKQLEQKLDDNIEKGQIQQAERISDELLRCKARTRVKLGLRTKHLNDLLKDRYRKQKEKEKRKKEKLARSGIRPKQRWETKANM</sequence>
<feature type="compositionally biased region" description="Basic residues" evidence="2">
    <location>
        <begin position="199"/>
        <end position="213"/>
    </location>
</feature>
<evidence type="ECO:0000256" key="2">
    <source>
        <dbReference type="SAM" id="MobiDB-lite"/>
    </source>
</evidence>
<evidence type="ECO:0000313" key="5">
    <source>
        <dbReference type="Proteomes" id="UP000663829"/>
    </source>
</evidence>
<keyword evidence="1" id="KW-0175">Coiled coil</keyword>
<name>A0A814V0S2_9BILA</name>
<accession>A0A814V0S2</accession>
<organism evidence="3 5">
    <name type="scientific">Didymodactylos carnosus</name>
    <dbReference type="NCBI Taxonomy" id="1234261"/>
    <lineage>
        <taxon>Eukaryota</taxon>
        <taxon>Metazoa</taxon>
        <taxon>Spiralia</taxon>
        <taxon>Gnathifera</taxon>
        <taxon>Rotifera</taxon>
        <taxon>Eurotatoria</taxon>
        <taxon>Bdelloidea</taxon>
        <taxon>Philodinida</taxon>
        <taxon>Philodinidae</taxon>
        <taxon>Didymodactylos</taxon>
    </lineage>
</organism>
<protein>
    <submittedName>
        <fullName evidence="3">Uncharacterized protein</fullName>
    </submittedName>
</protein>
<comment type="caution">
    <text evidence="3">The sequence shown here is derived from an EMBL/GenBank/DDBJ whole genome shotgun (WGS) entry which is preliminary data.</text>
</comment>
<gene>
    <name evidence="3" type="ORF">GPM918_LOCUS22776</name>
    <name evidence="4" type="ORF">SRO942_LOCUS22775</name>
</gene>
<dbReference type="Proteomes" id="UP000681722">
    <property type="component" value="Unassembled WGS sequence"/>
</dbReference>
<feature type="region of interest" description="Disordered" evidence="2">
    <location>
        <begin position="199"/>
        <end position="231"/>
    </location>
</feature>
<evidence type="ECO:0000313" key="3">
    <source>
        <dbReference type="EMBL" id="CAF1182459.1"/>
    </source>
</evidence>
<feature type="region of interest" description="Disordered" evidence="2">
    <location>
        <begin position="1"/>
        <end position="29"/>
    </location>
</feature>
<keyword evidence="5" id="KW-1185">Reference proteome</keyword>
<dbReference type="EMBL" id="CAJOBC010007905">
    <property type="protein sequence ID" value="CAF3946845.1"/>
    <property type="molecule type" value="Genomic_DNA"/>
</dbReference>
<reference evidence="3" key="1">
    <citation type="submission" date="2021-02" db="EMBL/GenBank/DDBJ databases">
        <authorList>
            <person name="Nowell W R."/>
        </authorList>
    </citation>
    <scope>NUCLEOTIDE SEQUENCE</scope>
</reference>
<proteinExistence type="predicted"/>
<feature type="coiled-coil region" evidence="1">
    <location>
        <begin position="104"/>
        <end position="168"/>
    </location>
</feature>
<evidence type="ECO:0000313" key="4">
    <source>
        <dbReference type="EMBL" id="CAF3946845.1"/>
    </source>
</evidence>
<dbReference type="EMBL" id="CAJNOQ010007904">
    <property type="protein sequence ID" value="CAF1182459.1"/>
    <property type="molecule type" value="Genomic_DNA"/>
</dbReference>
<dbReference type="Proteomes" id="UP000663829">
    <property type="component" value="Unassembled WGS sequence"/>
</dbReference>